<dbReference type="InterPro" id="IPR045865">
    <property type="entry name" value="ACT-like_dom_sf"/>
</dbReference>
<evidence type="ECO:0000313" key="10">
    <source>
        <dbReference type="EMBL" id="NCU53017.1"/>
    </source>
</evidence>
<dbReference type="CDD" id="cd13631">
    <property type="entry name" value="PBP2_Ct-PDT_like"/>
    <property type="match status" value="1"/>
</dbReference>
<dbReference type="Gene3D" id="3.30.70.260">
    <property type="match status" value="1"/>
</dbReference>
<dbReference type="UniPathway" id="UPA00121">
    <property type="reaction ID" value="UER00345"/>
</dbReference>
<dbReference type="InterPro" id="IPR018528">
    <property type="entry name" value="Preph_deHydtase_CS"/>
</dbReference>
<accession>A0A845S521</accession>
<dbReference type="GO" id="GO:0004664">
    <property type="term" value="F:prephenate dehydratase activity"/>
    <property type="evidence" value="ECO:0007669"/>
    <property type="project" value="UniProtKB-EC"/>
</dbReference>
<name>A0A845S521_9PROT</name>
<dbReference type="Proteomes" id="UP000747791">
    <property type="component" value="Unassembled WGS sequence"/>
</dbReference>
<dbReference type="EMBL" id="RGOB01000032">
    <property type="protein sequence ID" value="NCU53017.1"/>
    <property type="molecule type" value="Genomic_DNA"/>
</dbReference>
<evidence type="ECO:0000256" key="7">
    <source>
        <dbReference type="ARBA" id="ARBA00047848"/>
    </source>
</evidence>
<dbReference type="PANTHER" id="PTHR21022">
    <property type="entry name" value="PREPHENATE DEHYDRATASE P PROTEIN"/>
    <property type="match status" value="1"/>
</dbReference>
<keyword evidence="4" id="KW-0057">Aromatic amino acid biosynthesis</keyword>
<keyword evidence="3" id="KW-0028">Amino-acid biosynthesis</keyword>
<dbReference type="SUPFAM" id="SSF55021">
    <property type="entry name" value="ACT-like"/>
    <property type="match status" value="1"/>
</dbReference>
<dbReference type="InterPro" id="IPR002912">
    <property type="entry name" value="ACT_dom"/>
</dbReference>
<dbReference type="InterPro" id="IPR001086">
    <property type="entry name" value="Preph_deHydtase"/>
</dbReference>
<gene>
    <name evidence="11" type="ORF">EBV78_01350</name>
    <name evidence="10" type="ORF">EBX74_01750</name>
</gene>
<comment type="caution">
    <text evidence="11">The sequence shown here is derived from an EMBL/GenBank/DDBJ whole genome shotgun (WGS) entry which is preliminary data.</text>
</comment>
<evidence type="ECO:0000259" key="8">
    <source>
        <dbReference type="PROSITE" id="PS51171"/>
    </source>
</evidence>
<evidence type="ECO:0000256" key="2">
    <source>
        <dbReference type="ARBA" id="ARBA00013147"/>
    </source>
</evidence>
<dbReference type="Gene3D" id="3.40.190.10">
    <property type="entry name" value="Periplasmic binding protein-like II"/>
    <property type="match status" value="2"/>
</dbReference>
<dbReference type="Pfam" id="PF00800">
    <property type="entry name" value="PDT"/>
    <property type="match status" value="1"/>
</dbReference>
<evidence type="ECO:0000256" key="3">
    <source>
        <dbReference type="ARBA" id="ARBA00022605"/>
    </source>
</evidence>
<feature type="domain" description="ACT" evidence="9">
    <location>
        <begin position="195"/>
        <end position="272"/>
    </location>
</feature>
<comment type="pathway">
    <text evidence="1">Amino-acid biosynthesis; L-phenylalanine biosynthesis; phenylpyruvate from prephenate: step 1/1.</text>
</comment>
<dbReference type="PROSITE" id="PS51671">
    <property type="entry name" value="ACT"/>
    <property type="match status" value="1"/>
</dbReference>
<dbReference type="GO" id="GO:0009094">
    <property type="term" value="P:L-phenylalanine biosynthetic process"/>
    <property type="evidence" value="ECO:0007669"/>
    <property type="project" value="UniProtKB-UniPathway"/>
</dbReference>
<evidence type="ECO:0000256" key="6">
    <source>
        <dbReference type="ARBA" id="ARBA00023239"/>
    </source>
</evidence>
<dbReference type="GO" id="GO:0005737">
    <property type="term" value="C:cytoplasm"/>
    <property type="evidence" value="ECO:0007669"/>
    <property type="project" value="TreeGrafter"/>
</dbReference>
<evidence type="ECO:0000256" key="4">
    <source>
        <dbReference type="ARBA" id="ARBA00023141"/>
    </source>
</evidence>
<organism evidence="11 12">
    <name type="scientific">Candidatus Fonsibacter lacus</name>
    <dbReference type="NCBI Taxonomy" id="2576439"/>
    <lineage>
        <taxon>Bacteria</taxon>
        <taxon>Pseudomonadati</taxon>
        <taxon>Pseudomonadota</taxon>
        <taxon>Alphaproteobacteria</taxon>
        <taxon>Candidatus Pelagibacterales</taxon>
        <taxon>Candidatus Pelagibacterales incertae sedis</taxon>
        <taxon>Candidatus Fonsibacter</taxon>
    </lineage>
</organism>
<dbReference type="PROSITE" id="PS51171">
    <property type="entry name" value="PREPHENATE_DEHYDR_3"/>
    <property type="match status" value="1"/>
</dbReference>
<protein>
    <recommendedName>
        <fullName evidence="2">prephenate dehydratase</fullName>
        <ecNumber evidence="2">4.2.1.51</ecNumber>
    </recommendedName>
</protein>
<feature type="domain" description="Prephenate dehydratase" evidence="8">
    <location>
        <begin position="4"/>
        <end position="179"/>
    </location>
</feature>
<dbReference type="CDD" id="cd04905">
    <property type="entry name" value="ACT_CM-PDT"/>
    <property type="match status" value="1"/>
</dbReference>
<dbReference type="AlphaFoldDB" id="A0A845S521"/>
<evidence type="ECO:0000256" key="1">
    <source>
        <dbReference type="ARBA" id="ARBA00004741"/>
    </source>
</evidence>
<evidence type="ECO:0000313" key="12">
    <source>
        <dbReference type="Proteomes" id="UP000572953"/>
    </source>
</evidence>
<keyword evidence="6 11" id="KW-0456">Lyase</keyword>
<dbReference type="PROSITE" id="PS00857">
    <property type="entry name" value="PREPHENATE_DEHYDR_1"/>
    <property type="match status" value="1"/>
</dbReference>
<proteinExistence type="predicted"/>
<reference evidence="11 12" key="1">
    <citation type="submission" date="2018-10" db="EMBL/GenBank/DDBJ databases">
        <title>Iterative Subtractive Binning of Freshwater Chronoseries Metagenomes Recovers Nearly Complete Genomes from over Four Hundred Novel Species.</title>
        <authorList>
            <person name="Rodriguez-R L.M."/>
            <person name="Tsementzi D."/>
            <person name="Luo C."/>
            <person name="Konstantinidis K.T."/>
        </authorList>
    </citation>
    <scope>NUCLEOTIDE SEQUENCE [LARGE SCALE GENOMIC DNA]</scope>
    <source>
        <strain evidence="11">WB7_2B_003</strain>
        <strain evidence="10">WB8_2A_004</strain>
    </source>
</reference>
<dbReference type="Proteomes" id="UP000572953">
    <property type="component" value="Unassembled WGS sequence"/>
</dbReference>
<sequence length="278" mass="30966">MTNKIIIQGEQGAYSHLAAVKIFKKPVMICCKTFEDAFIKTKSTKNSKLLIPIENSIAGRVADVHYLLSSSRLKIEGEHFQKVEHCLLGLKNASIKQIETVRSHAQAIGQCKKNIRKLKLQPIVAADTAGSAKYISEHQIESESAIASALAAKIYGLKILKKNFEDLKGNVTRFLIMSASARPKPYNKNKKYITSCIFRLKSVPSALHKALGGFADNKVNLTKLESFSTGNSFKQASFYLDIEGHIENLAVKKALTILKKHTEKLDFLGVYFANSFRY</sequence>
<dbReference type="EMBL" id="RGGN01000028">
    <property type="protein sequence ID" value="NCU62730.1"/>
    <property type="molecule type" value="Genomic_DNA"/>
</dbReference>
<evidence type="ECO:0000313" key="11">
    <source>
        <dbReference type="EMBL" id="NCU62730.1"/>
    </source>
</evidence>
<dbReference type="SUPFAM" id="SSF53850">
    <property type="entry name" value="Periplasmic binding protein-like II"/>
    <property type="match status" value="1"/>
</dbReference>
<dbReference type="EC" id="4.2.1.51" evidence="2"/>
<dbReference type="PANTHER" id="PTHR21022:SF19">
    <property type="entry name" value="PREPHENATE DEHYDRATASE-RELATED"/>
    <property type="match status" value="1"/>
</dbReference>
<evidence type="ECO:0000256" key="5">
    <source>
        <dbReference type="ARBA" id="ARBA00023222"/>
    </source>
</evidence>
<keyword evidence="5" id="KW-0584">Phenylalanine biosynthesis</keyword>
<comment type="catalytic activity">
    <reaction evidence="7">
        <text>prephenate + H(+) = 3-phenylpyruvate + CO2 + H2O</text>
        <dbReference type="Rhea" id="RHEA:21648"/>
        <dbReference type="ChEBI" id="CHEBI:15377"/>
        <dbReference type="ChEBI" id="CHEBI:15378"/>
        <dbReference type="ChEBI" id="CHEBI:16526"/>
        <dbReference type="ChEBI" id="CHEBI:18005"/>
        <dbReference type="ChEBI" id="CHEBI:29934"/>
        <dbReference type="EC" id="4.2.1.51"/>
    </reaction>
</comment>
<evidence type="ECO:0000259" key="9">
    <source>
        <dbReference type="PROSITE" id="PS51671"/>
    </source>
</evidence>